<sequence length="127" mass="14896">MPFVRVSYLDNQYTEAELPIISQCILETLMTHFHVPADDYFQIFHGHSKHEFYYDPQYLGVARSDRLLYIHISLASGRSTEQKRQFYRALASLISTKCQICDNDIFVVLHETEREDWSFGKGLAQMI</sequence>
<dbReference type="AlphaFoldDB" id="A0A1C1A5V8"/>
<dbReference type="STRING" id="512399.A8709_10005"/>
<proteinExistence type="predicted"/>
<dbReference type="RefSeq" id="WP_065851448.1">
    <property type="nucleotide sequence ID" value="NZ_LYPC01000012.1"/>
</dbReference>
<protein>
    <submittedName>
        <fullName evidence="1">Tautomerase</fullName>
    </submittedName>
</protein>
<dbReference type="Pfam" id="PF14552">
    <property type="entry name" value="Tautomerase_2"/>
    <property type="match status" value="1"/>
</dbReference>
<organism evidence="1 2">
    <name type="scientific">Paenibacillus pectinilyticus</name>
    <dbReference type="NCBI Taxonomy" id="512399"/>
    <lineage>
        <taxon>Bacteria</taxon>
        <taxon>Bacillati</taxon>
        <taxon>Bacillota</taxon>
        <taxon>Bacilli</taxon>
        <taxon>Bacillales</taxon>
        <taxon>Paenibacillaceae</taxon>
        <taxon>Paenibacillus</taxon>
    </lineage>
</organism>
<evidence type="ECO:0000313" key="2">
    <source>
        <dbReference type="Proteomes" id="UP000093309"/>
    </source>
</evidence>
<gene>
    <name evidence="1" type="ORF">A8709_10005</name>
</gene>
<dbReference type="PANTHER" id="PTHR38460">
    <property type="entry name" value="TAUTOMERASE YOLI-RELATED"/>
    <property type="match status" value="1"/>
</dbReference>
<dbReference type="PANTHER" id="PTHR38460:SF1">
    <property type="entry name" value="TAUTOMERASE YOLI-RELATED"/>
    <property type="match status" value="1"/>
</dbReference>
<reference evidence="2" key="1">
    <citation type="submission" date="2016-05" db="EMBL/GenBank/DDBJ databases">
        <title>Paenibacillus oryzae. sp. nov., isolated from the rice root.</title>
        <authorList>
            <person name="Zhang J."/>
            <person name="Zhang X."/>
        </authorList>
    </citation>
    <scope>NUCLEOTIDE SEQUENCE [LARGE SCALE GENOMIC DNA]</scope>
    <source>
        <strain evidence="2">KCTC13222</strain>
    </source>
</reference>
<evidence type="ECO:0000313" key="1">
    <source>
        <dbReference type="EMBL" id="OCT15944.1"/>
    </source>
</evidence>
<accession>A0A1C1A5V8</accession>
<dbReference type="Proteomes" id="UP000093309">
    <property type="component" value="Unassembled WGS sequence"/>
</dbReference>
<comment type="caution">
    <text evidence="1">The sequence shown here is derived from an EMBL/GenBank/DDBJ whole genome shotgun (WGS) entry which is preliminary data.</text>
</comment>
<dbReference type="SUPFAM" id="SSF55331">
    <property type="entry name" value="Tautomerase/MIF"/>
    <property type="match status" value="1"/>
</dbReference>
<dbReference type="OrthoDB" id="9804765at2"/>
<dbReference type="Gene3D" id="3.30.429.10">
    <property type="entry name" value="Macrophage Migration Inhibitory Factor"/>
    <property type="match status" value="1"/>
</dbReference>
<keyword evidence="2" id="KW-1185">Reference proteome</keyword>
<dbReference type="EMBL" id="LYPC01000012">
    <property type="protein sequence ID" value="OCT15944.1"/>
    <property type="molecule type" value="Genomic_DNA"/>
</dbReference>
<dbReference type="InterPro" id="IPR037479">
    <property type="entry name" value="Tauto_MSAD"/>
</dbReference>
<dbReference type="InterPro" id="IPR014347">
    <property type="entry name" value="Tautomerase/MIF_sf"/>
</dbReference>
<name>A0A1C1A5V8_9BACL</name>